<dbReference type="EMBL" id="ML987191">
    <property type="protein sequence ID" value="KAF2252840.1"/>
    <property type="molecule type" value="Genomic_DNA"/>
</dbReference>
<reference evidence="3" key="1">
    <citation type="journal article" date="2020" name="Stud. Mycol.">
        <title>101 Dothideomycetes genomes: a test case for predicting lifestyles and emergence of pathogens.</title>
        <authorList>
            <person name="Haridas S."/>
            <person name="Albert R."/>
            <person name="Binder M."/>
            <person name="Bloem J."/>
            <person name="Labutti K."/>
            <person name="Salamov A."/>
            <person name="Andreopoulos B."/>
            <person name="Baker S."/>
            <person name="Barry K."/>
            <person name="Bills G."/>
            <person name="Bluhm B."/>
            <person name="Cannon C."/>
            <person name="Castanera R."/>
            <person name="Culley D."/>
            <person name="Daum C."/>
            <person name="Ezra D."/>
            <person name="Gonzalez J."/>
            <person name="Henrissat B."/>
            <person name="Kuo A."/>
            <person name="Liang C."/>
            <person name="Lipzen A."/>
            <person name="Lutzoni F."/>
            <person name="Magnuson J."/>
            <person name="Mondo S."/>
            <person name="Nolan M."/>
            <person name="Ohm R."/>
            <person name="Pangilinan J."/>
            <person name="Park H.-J."/>
            <person name="Ramirez L."/>
            <person name="Alfaro M."/>
            <person name="Sun H."/>
            <person name="Tritt A."/>
            <person name="Yoshinaga Y."/>
            <person name="Zwiers L.-H."/>
            <person name="Turgeon B."/>
            <person name="Goodwin S."/>
            <person name="Spatafora J."/>
            <person name="Crous P."/>
            <person name="Grigoriev I."/>
        </authorList>
    </citation>
    <scope>NUCLEOTIDE SEQUENCE</scope>
    <source>
        <strain evidence="3">CBS 122368</strain>
    </source>
</reference>
<keyword evidence="2" id="KW-0732">Signal</keyword>
<name>A0A6A6ITD5_9PLEO</name>
<evidence type="ECO:0000313" key="3">
    <source>
        <dbReference type="EMBL" id="KAF2252840.1"/>
    </source>
</evidence>
<dbReference type="AlphaFoldDB" id="A0A6A6ITD5"/>
<feature type="chain" id="PRO_5025589259" evidence="2">
    <location>
        <begin position="17"/>
        <end position="204"/>
    </location>
</feature>
<evidence type="ECO:0000313" key="4">
    <source>
        <dbReference type="Proteomes" id="UP000800094"/>
    </source>
</evidence>
<feature type="signal peptide" evidence="2">
    <location>
        <begin position="1"/>
        <end position="16"/>
    </location>
</feature>
<evidence type="ECO:0000256" key="2">
    <source>
        <dbReference type="SAM" id="SignalP"/>
    </source>
</evidence>
<dbReference type="RefSeq" id="XP_033687844.1">
    <property type="nucleotide sequence ID" value="XM_033832777.1"/>
</dbReference>
<dbReference type="OrthoDB" id="3800713at2759"/>
<proteinExistence type="predicted"/>
<sequence>MHLFKFVSVPFVVAGAMSPHVPPASRHKAPTIIRELDSGFKVHPVAELPYSAPNNTLSLATTMTSPTPSGKGQPPPPPPYTPCNATCHCATGGKPVPTEGRYLCGWCAAVSTDPAHFLNVTDVVLCKDNGCCNFGFLDGRCEKSLEEQPVDLATWCPWPVNELDPPNSTTTQSSTTGVETRTPVVTVPWTTNTSLTEEPTETPA</sequence>
<keyword evidence="4" id="KW-1185">Reference proteome</keyword>
<dbReference type="GeneID" id="54586107"/>
<evidence type="ECO:0000256" key="1">
    <source>
        <dbReference type="SAM" id="MobiDB-lite"/>
    </source>
</evidence>
<protein>
    <submittedName>
        <fullName evidence="3">Uncharacterized protein</fullName>
    </submittedName>
</protein>
<accession>A0A6A6ITD5</accession>
<gene>
    <name evidence="3" type="ORF">BU26DRAFT_560187</name>
</gene>
<feature type="region of interest" description="Disordered" evidence="1">
    <location>
        <begin position="57"/>
        <end position="77"/>
    </location>
</feature>
<organism evidence="3 4">
    <name type="scientific">Trematosphaeria pertusa</name>
    <dbReference type="NCBI Taxonomy" id="390896"/>
    <lineage>
        <taxon>Eukaryota</taxon>
        <taxon>Fungi</taxon>
        <taxon>Dikarya</taxon>
        <taxon>Ascomycota</taxon>
        <taxon>Pezizomycotina</taxon>
        <taxon>Dothideomycetes</taxon>
        <taxon>Pleosporomycetidae</taxon>
        <taxon>Pleosporales</taxon>
        <taxon>Massarineae</taxon>
        <taxon>Trematosphaeriaceae</taxon>
        <taxon>Trematosphaeria</taxon>
    </lineage>
</organism>
<dbReference type="Proteomes" id="UP000800094">
    <property type="component" value="Unassembled WGS sequence"/>
</dbReference>